<dbReference type="KEGG" id="soc:105194495"/>
<organism evidence="15">
    <name type="scientific">Solenopsis invicta</name>
    <name type="common">Red imported fire ant</name>
    <name type="synonym">Solenopsis wagneri</name>
    <dbReference type="NCBI Taxonomy" id="13686"/>
    <lineage>
        <taxon>Eukaryota</taxon>
        <taxon>Metazoa</taxon>
        <taxon>Ecdysozoa</taxon>
        <taxon>Arthropoda</taxon>
        <taxon>Hexapoda</taxon>
        <taxon>Insecta</taxon>
        <taxon>Pterygota</taxon>
        <taxon>Neoptera</taxon>
        <taxon>Endopterygota</taxon>
        <taxon>Hymenoptera</taxon>
        <taxon>Apocrita</taxon>
        <taxon>Aculeata</taxon>
        <taxon>Formicoidea</taxon>
        <taxon>Formicidae</taxon>
        <taxon>Myrmicinae</taxon>
        <taxon>Solenopsis</taxon>
    </lineage>
</organism>
<dbReference type="CDD" id="cd23992">
    <property type="entry name" value="PBP_GOBP"/>
    <property type="match status" value="1"/>
</dbReference>
<sequence length="160" mass="18460">MKHLVLCACVLIFALSNATEIQQEIQNEIKLRLDLEACLIENGLNNSGLYSMNEVSINVHTKPGNEERTRKNGCFMACVLKKQNLMEGTNIKEDEVIARLYELTRQDLKVILGKIVRKCLEEKRDITQECAKCFSIFECIIQTMDKFPREHEHEEIVTTE</sequence>
<dbReference type="InterPro" id="IPR036728">
    <property type="entry name" value="PBP_GOBP_sf"/>
</dbReference>
<keyword evidence="8" id="KW-0085">Behavior</keyword>
<dbReference type="GO" id="GO:0005615">
    <property type="term" value="C:extracellular space"/>
    <property type="evidence" value="ECO:0007669"/>
    <property type="project" value="InterPro"/>
</dbReference>
<evidence type="ECO:0000256" key="4">
    <source>
        <dbReference type="ARBA" id="ARBA00018422"/>
    </source>
</evidence>
<keyword evidence="5" id="KW-0813">Transport</keyword>
<feature type="non-terminal residue" evidence="15">
    <location>
        <position position="160"/>
    </location>
</feature>
<feature type="signal peptide" evidence="14">
    <location>
        <begin position="1"/>
        <end position="18"/>
    </location>
</feature>
<evidence type="ECO:0000256" key="6">
    <source>
        <dbReference type="ARBA" id="ARBA00022507"/>
    </source>
</evidence>
<dbReference type="Gene3D" id="1.10.238.20">
    <property type="entry name" value="Pheromone/general odorant binding protein domain"/>
    <property type="match status" value="1"/>
</dbReference>
<evidence type="ECO:0000256" key="1">
    <source>
        <dbReference type="ARBA" id="ARBA00004613"/>
    </source>
</evidence>
<evidence type="ECO:0000256" key="2">
    <source>
        <dbReference type="ARBA" id="ARBA00008098"/>
    </source>
</evidence>
<reference evidence="15" key="1">
    <citation type="journal article" date="2011" name="PLoS ONE">
        <title>Odorant Binding Proteins of the Red Imported Fire Ant, Solenopsis invicta: An Example of the Problems Facing the Analysis of Widely Divergent Proteins.</title>
        <authorList>
            <person name="Gotzek D."/>
            <person name="Robertson H.M."/>
            <person name="Wurm Y."/>
            <person name="Shoemaker D."/>
        </authorList>
    </citation>
    <scope>NUCLEOTIDE SEQUENCE</scope>
</reference>
<evidence type="ECO:0000256" key="5">
    <source>
        <dbReference type="ARBA" id="ARBA00022448"/>
    </source>
</evidence>
<dbReference type="SMART" id="SM00708">
    <property type="entry name" value="PhBP"/>
    <property type="match status" value="1"/>
</dbReference>
<dbReference type="SMR" id="F1DI92"/>
<keyword evidence="10" id="KW-0590">Pheromone-binding</keyword>
<dbReference type="OrthoDB" id="6595846at2759"/>
<keyword evidence="9 14" id="KW-0732">Signal</keyword>
<dbReference type="PRINTS" id="PR02007">
    <property type="entry name" value="ODORANTBPGP9"/>
</dbReference>
<dbReference type="AlphaFoldDB" id="F1DI92"/>
<dbReference type="EMBL" id="HQ853361">
    <property type="protein sequence ID" value="ADX94409.1"/>
    <property type="molecule type" value="mRNA"/>
</dbReference>
<comment type="subunit">
    <text evidence="3">Homodimer.</text>
</comment>
<dbReference type="Pfam" id="PF01395">
    <property type="entry name" value="PBP_GOBP"/>
    <property type="match status" value="1"/>
</dbReference>
<feature type="chain" id="PRO_5003264102" description="Pheromone-binding protein Gp-9" evidence="14">
    <location>
        <begin position="19"/>
        <end position="160"/>
    </location>
</feature>
<dbReference type="InterPro" id="IPR022354">
    <property type="entry name" value="Pheromone-bd_protein_Gp-9"/>
</dbReference>
<dbReference type="GO" id="GO:0005550">
    <property type="term" value="F:pheromone binding"/>
    <property type="evidence" value="ECO:0007669"/>
    <property type="project" value="UniProtKB-KW"/>
</dbReference>
<evidence type="ECO:0000256" key="12">
    <source>
        <dbReference type="ARBA" id="ARBA00024844"/>
    </source>
</evidence>
<dbReference type="GO" id="GO:0019236">
    <property type="term" value="P:response to pheromone"/>
    <property type="evidence" value="ECO:0007669"/>
    <property type="project" value="UniProtKB-KW"/>
</dbReference>
<evidence type="ECO:0000256" key="11">
    <source>
        <dbReference type="ARBA" id="ARBA00023157"/>
    </source>
</evidence>
<evidence type="ECO:0000256" key="13">
    <source>
        <dbReference type="ARBA" id="ARBA00032377"/>
    </source>
</evidence>
<accession>F1DI92</accession>
<evidence type="ECO:0000256" key="7">
    <source>
        <dbReference type="ARBA" id="ARBA00022525"/>
    </source>
</evidence>
<comment type="subcellular location">
    <subcellularLocation>
        <location evidence="1">Secreted</location>
    </subcellularLocation>
</comment>
<comment type="function">
    <text evidence="12">Colony queen number, a major feature of social organization, is associated with worker genotype for Gp-9. Colonies are headed by either a single reproductive queen (monogyne form) or multiple queens (polygyne form). Differences in worker Gp-9 genotypes between social forms may cause differences in workers' abilities to recognize queens and regulate their numbers.</text>
</comment>
<evidence type="ECO:0000256" key="14">
    <source>
        <dbReference type="SAM" id="SignalP"/>
    </source>
</evidence>
<dbReference type="RefSeq" id="XP_011157738.1">
    <property type="nucleotide sequence ID" value="XM_011159436.3"/>
</dbReference>
<evidence type="ECO:0000256" key="9">
    <source>
        <dbReference type="ARBA" id="ARBA00022729"/>
    </source>
</evidence>
<evidence type="ECO:0000256" key="10">
    <source>
        <dbReference type="ARBA" id="ARBA00023106"/>
    </source>
</evidence>
<proteinExistence type="evidence at transcript level"/>
<protein>
    <recommendedName>
        <fullName evidence="4">Pheromone-binding protein Gp-9</fullName>
    </recommendedName>
    <alternativeName>
        <fullName evidence="13">Putative odorant-binding protein Gp-9</fullName>
    </alternativeName>
</protein>
<dbReference type="InterPro" id="IPR006170">
    <property type="entry name" value="PBP/GOBP"/>
</dbReference>
<keyword evidence="11" id="KW-1015">Disulfide bond</keyword>
<name>F1DI92_SOLIN</name>
<dbReference type="GO" id="GO:0035176">
    <property type="term" value="P:social behavior"/>
    <property type="evidence" value="ECO:0007669"/>
    <property type="project" value="InterPro"/>
</dbReference>
<dbReference type="GeneID" id="105194495"/>
<keyword evidence="7" id="KW-0964">Secreted</keyword>
<dbReference type="SUPFAM" id="SSF47565">
    <property type="entry name" value="Insect pheromone/odorant-binding proteins"/>
    <property type="match status" value="1"/>
</dbReference>
<evidence type="ECO:0000256" key="3">
    <source>
        <dbReference type="ARBA" id="ARBA00011738"/>
    </source>
</evidence>
<evidence type="ECO:0000313" key="15">
    <source>
        <dbReference type="EMBL" id="ADX94409.1"/>
    </source>
</evidence>
<comment type="similarity">
    <text evidence="2">Belongs to the PBP/GOBP family.</text>
</comment>
<keyword evidence="6" id="KW-0589">Pheromone response</keyword>
<evidence type="ECO:0000256" key="8">
    <source>
        <dbReference type="ARBA" id="ARBA00022610"/>
    </source>
</evidence>